<dbReference type="Proteomes" id="UP001206357">
    <property type="component" value="Unassembled WGS sequence"/>
</dbReference>
<gene>
    <name evidence="1" type="ORF">NSA17_07470</name>
</gene>
<reference evidence="1" key="1">
    <citation type="submission" date="2022-07" db="EMBL/GenBank/DDBJ databases">
        <title>Enhanced cultured diversity of the mouse gut microbiota enables custom-made synthetic communities.</title>
        <authorList>
            <person name="Afrizal A."/>
        </authorList>
    </citation>
    <scope>NUCLEOTIDE SEQUENCE</scope>
    <source>
        <strain evidence="1">DSM 100219</strain>
    </source>
</reference>
<proteinExistence type="predicted"/>
<dbReference type="AlphaFoldDB" id="A0AAW5M217"/>
<name>A0AAW5M217_LACJH</name>
<sequence length="118" mass="13364">MKLNYEVLRQVMIEMQNLPTHPQASVVIKNVVDKGYSQSDAVYSLKQAIDAGLIEGSVDTDLSNTYYFNLRDITPEGHRFIDSISEETHWNKVKNVLKEEGIPVTIPAITRTIAKLFL</sequence>
<dbReference type="InterPro" id="IPR019650">
    <property type="entry name" value="DUF2513"/>
</dbReference>
<comment type="caution">
    <text evidence="1">The sequence shown here is derived from an EMBL/GenBank/DDBJ whole genome shotgun (WGS) entry which is preliminary data.</text>
</comment>
<evidence type="ECO:0000313" key="2">
    <source>
        <dbReference type="Proteomes" id="UP001206357"/>
    </source>
</evidence>
<accession>A0AAW5M217</accession>
<evidence type="ECO:0000313" key="1">
    <source>
        <dbReference type="EMBL" id="MCR1915266.1"/>
    </source>
</evidence>
<dbReference type="Pfam" id="PF10711">
    <property type="entry name" value="DUF2513"/>
    <property type="match status" value="1"/>
</dbReference>
<protein>
    <submittedName>
        <fullName evidence="1">DUF2513 domain-containing protein</fullName>
    </submittedName>
</protein>
<dbReference type="EMBL" id="JANKAU010000008">
    <property type="protein sequence ID" value="MCR1915266.1"/>
    <property type="molecule type" value="Genomic_DNA"/>
</dbReference>
<dbReference type="RefSeq" id="WP_135351996.1">
    <property type="nucleotide sequence ID" value="NZ_JANKAU010000008.1"/>
</dbReference>
<organism evidence="1 2">
    <name type="scientific">Lactobacillus johnsonii</name>
    <dbReference type="NCBI Taxonomy" id="33959"/>
    <lineage>
        <taxon>Bacteria</taxon>
        <taxon>Bacillati</taxon>
        <taxon>Bacillota</taxon>
        <taxon>Bacilli</taxon>
        <taxon>Lactobacillales</taxon>
        <taxon>Lactobacillaceae</taxon>
        <taxon>Lactobacillus</taxon>
    </lineage>
</organism>